<dbReference type="PANTHER" id="PTHR24023">
    <property type="entry name" value="COLLAGEN ALPHA"/>
    <property type="match status" value="1"/>
</dbReference>
<feature type="compositionally biased region" description="Basic and acidic residues" evidence="1">
    <location>
        <begin position="71"/>
        <end position="80"/>
    </location>
</feature>
<evidence type="ECO:0000256" key="1">
    <source>
        <dbReference type="SAM" id="MobiDB-lite"/>
    </source>
</evidence>
<reference evidence="2 3" key="2">
    <citation type="journal article" date="2008" name="Bioinformatics">
        <title>Assembly reconciliation.</title>
        <authorList>
            <person name="Zimin A.V."/>
            <person name="Smith D.R."/>
            <person name="Sutton G."/>
            <person name="Yorke J.A."/>
        </authorList>
    </citation>
    <scope>NUCLEOTIDE SEQUENCE [LARGE SCALE GENOMIC DNA]</scope>
    <source>
        <strain evidence="2 3">TSC#14021-0224.01</strain>
    </source>
</reference>
<keyword evidence="3" id="KW-1185">Reference proteome</keyword>
<feature type="compositionally biased region" description="Pro residues" evidence="1">
    <location>
        <begin position="29"/>
        <end position="38"/>
    </location>
</feature>
<accession>B3P0J2</accession>
<dbReference type="GO" id="GO:0005615">
    <property type="term" value="C:extracellular space"/>
    <property type="evidence" value="ECO:0007669"/>
    <property type="project" value="TreeGrafter"/>
</dbReference>
<dbReference type="PANTHER" id="PTHR24023:SF1082">
    <property type="entry name" value="COLLAGEN TRIPLE HELIX REPEAT"/>
    <property type="match status" value="1"/>
</dbReference>
<dbReference type="GO" id="GO:0030020">
    <property type="term" value="F:extracellular matrix structural constituent conferring tensile strength"/>
    <property type="evidence" value="ECO:0007669"/>
    <property type="project" value="TreeGrafter"/>
</dbReference>
<dbReference type="OMA" id="KCQLMAR"/>
<gene>
    <name evidence="2" type="primary">Dere\GG21632</name>
    <name evidence="2" type="ORF">Dere_GG21632</name>
</gene>
<dbReference type="eggNOG" id="KOG3544">
    <property type="taxonomic scope" value="Eukaryota"/>
</dbReference>
<dbReference type="HOGENOM" id="CLU_960656_0_0_1"/>
<proteinExistence type="predicted"/>
<dbReference type="GO" id="GO:0031012">
    <property type="term" value="C:extracellular matrix"/>
    <property type="evidence" value="ECO:0007669"/>
    <property type="project" value="TreeGrafter"/>
</dbReference>
<feature type="compositionally biased region" description="Basic and acidic residues" evidence="1">
    <location>
        <begin position="1"/>
        <end position="11"/>
    </location>
</feature>
<organism evidence="2 3">
    <name type="scientific">Drosophila erecta</name>
    <name type="common">Fruit fly</name>
    <dbReference type="NCBI Taxonomy" id="7220"/>
    <lineage>
        <taxon>Eukaryota</taxon>
        <taxon>Metazoa</taxon>
        <taxon>Ecdysozoa</taxon>
        <taxon>Arthropoda</taxon>
        <taxon>Hexapoda</taxon>
        <taxon>Insecta</taxon>
        <taxon>Pterygota</taxon>
        <taxon>Neoptera</taxon>
        <taxon>Endopterygota</taxon>
        <taxon>Diptera</taxon>
        <taxon>Brachycera</taxon>
        <taxon>Muscomorpha</taxon>
        <taxon>Ephydroidea</taxon>
        <taxon>Drosophilidae</taxon>
        <taxon>Drosophila</taxon>
        <taxon>Sophophora</taxon>
    </lineage>
</organism>
<dbReference type="AlphaFoldDB" id="B3P0J2"/>
<dbReference type="Proteomes" id="UP000008711">
    <property type="component" value="Unassembled WGS sequence"/>
</dbReference>
<dbReference type="OrthoDB" id="8964326at2759"/>
<evidence type="ECO:0000313" key="3">
    <source>
        <dbReference type="Proteomes" id="UP000008711"/>
    </source>
</evidence>
<dbReference type="InterPro" id="IPR008160">
    <property type="entry name" value="Collagen"/>
</dbReference>
<dbReference type="GO" id="GO:0030198">
    <property type="term" value="P:extracellular matrix organization"/>
    <property type="evidence" value="ECO:0007669"/>
    <property type="project" value="TreeGrafter"/>
</dbReference>
<sequence length="290" mass="29291">MGASEGQRDPRQWIATGPPSCPGRRHPVSCPPGPPGPPGKRGKRGKKGDSGEKGDPGLNGISGEKGAAGKPGDKGQKGDVGHPGMDVFQTVKGLKRSVTTLHGGTLGYAEIVAVKGEPGEPGPPGPPGEAGQPGVPGERGPPGETGAQGPQGEAGQPGVAGPPGVAGAPGTKGDKGDRGDRGLTTTIKGDEFPTGIIEGPPGPAGPPGKCQLMARVFVCACIIQQPLNAFGYTDLDTKILAQLAHRSMDRSMTLFFKCGHAAAGRLIYCHPQLGNALTAHSSRHGHMEHG</sequence>
<evidence type="ECO:0000313" key="2">
    <source>
        <dbReference type="EMBL" id="EDV48818.1"/>
    </source>
</evidence>
<reference evidence="2 3" key="1">
    <citation type="journal article" date="2007" name="Nature">
        <title>Evolution of genes and genomes on the Drosophila phylogeny.</title>
        <authorList>
            <consortium name="Drosophila 12 Genomes Consortium"/>
            <person name="Clark A.G."/>
            <person name="Eisen M.B."/>
            <person name="Smith D.R."/>
            <person name="Bergman C.M."/>
            <person name="Oliver B."/>
            <person name="Markow T.A."/>
            <person name="Kaufman T.C."/>
            <person name="Kellis M."/>
            <person name="Gelbart W."/>
            <person name="Iyer V.N."/>
            <person name="Pollard D.A."/>
            <person name="Sackton T.B."/>
            <person name="Larracuente A.M."/>
            <person name="Singh N.D."/>
            <person name="Abad J.P."/>
            <person name="Abt D.N."/>
            <person name="Adryan B."/>
            <person name="Aguade M."/>
            <person name="Akashi H."/>
            <person name="Anderson W.W."/>
            <person name="Aquadro C.F."/>
            <person name="Ardell D.H."/>
            <person name="Arguello R."/>
            <person name="Artieri C.G."/>
            <person name="Barbash D.A."/>
            <person name="Barker D."/>
            <person name="Barsanti P."/>
            <person name="Batterham P."/>
            <person name="Batzoglou S."/>
            <person name="Begun D."/>
            <person name="Bhutkar A."/>
            <person name="Blanco E."/>
            <person name="Bosak S.A."/>
            <person name="Bradley R.K."/>
            <person name="Brand A.D."/>
            <person name="Brent M.R."/>
            <person name="Brooks A.N."/>
            <person name="Brown R.H."/>
            <person name="Butlin R.K."/>
            <person name="Caggese C."/>
            <person name="Calvi B.R."/>
            <person name="Bernardo de Carvalho A."/>
            <person name="Caspi A."/>
            <person name="Castrezana S."/>
            <person name="Celniker S.E."/>
            <person name="Chang J.L."/>
            <person name="Chapple C."/>
            <person name="Chatterji S."/>
            <person name="Chinwalla A."/>
            <person name="Civetta A."/>
            <person name="Clifton S.W."/>
            <person name="Comeron J.M."/>
            <person name="Costello J.C."/>
            <person name="Coyne J.A."/>
            <person name="Daub J."/>
            <person name="David R.G."/>
            <person name="Delcher A.L."/>
            <person name="Delehaunty K."/>
            <person name="Do C.B."/>
            <person name="Ebling H."/>
            <person name="Edwards K."/>
            <person name="Eickbush T."/>
            <person name="Evans J.D."/>
            <person name="Filipski A."/>
            <person name="Findeiss S."/>
            <person name="Freyhult E."/>
            <person name="Fulton L."/>
            <person name="Fulton R."/>
            <person name="Garcia A.C."/>
            <person name="Gardiner A."/>
            <person name="Garfield D.A."/>
            <person name="Garvin B.E."/>
            <person name="Gibson G."/>
            <person name="Gilbert D."/>
            <person name="Gnerre S."/>
            <person name="Godfrey J."/>
            <person name="Good R."/>
            <person name="Gotea V."/>
            <person name="Gravely B."/>
            <person name="Greenberg A.J."/>
            <person name="Griffiths-Jones S."/>
            <person name="Gross S."/>
            <person name="Guigo R."/>
            <person name="Gustafson E.A."/>
            <person name="Haerty W."/>
            <person name="Hahn M.W."/>
            <person name="Halligan D.L."/>
            <person name="Halpern A.L."/>
            <person name="Halter G.M."/>
            <person name="Han M.V."/>
            <person name="Heger A."/>
            <person name="Hillier L."/>
            <person name="Hinrichs A.S."/>
            <person name="Holmes I."/>
            <person name="Hoskins R.A."/>
            <person name="Hubisz M.J."/>
            <person name="Hultmark D."/>
            <person name="Huntley M.A."/>
            <person name="Jaffe D.B."/>
            <person name="Jagadeeshan S."/>
            <person name="Jeck W.R."/>
            <person name="Johnson J."/>
            <person name="Jones C.D."/>
            <person name="Jordan W.C."/>
            <person name="Karpen G.H."/>
            <person name="Kataoka E."/>
            <person name="Keightley P.D."/>
            <person name="Kheradpour P."/>
            <person name="Kirkness E.F."/>
            <person name="Koerich L.B."/>
            <person name="Kristiansen K."/>
            <person name="Kudrna D."/>
            <person name="Kulathinal R.J."/>
            <person name="Kumar S."/>
            <person name="Kwok R."/>
            <person name="Lander E."/>
            <person name="Langley C.H."/>
            <person name="Lapoint R."/>
            <person name="Lazzaro B.P."/>
            <person name="Lee S.J."/>
            <person name="Levesque L."/>
            <person name="Li R."/>
            <person name="Lin C.F."/>
            <person name="Lin M.F."/>
            <person name="Lindblad-Toh K."/>
            <person name="Llopart A."/>
            <person name="Long M."/>
            <person name="Low L."/>
            <person name="Lozovsky E."/>
            <person name="Lu J."/>
            <person name="Luo M."/>
            <person name="Machado C.A."/>
            <person name="Makalowski W."/>
            <person name="Marzo M."/>
            <person name="Matsuda M."/>
            <person name="Matzkin L."/>
            <person name="McAllister B."/>
            <person name="McBride C.S."/>
            <person name="McKernan B."/>
            <person name="McKernan K."/>
            <person name="Mendez-Lago M."/>
            <person name="Minx P."/>
            <person name="Mollenhauer M.U."/>
            <person name="Montooth K."/>
            <person name="Mount S.M."/>
            <person name="Mu X."/>
            <person name="Myers E."/>
            <person name="Negre B."/>
            <person name="Newfeld S."/>
            <person name="Nielsen R."/>
            <person name="Noor M.A."/>
            <person name="O'Grady P."/>
            <person name="Pachter L."/>
            <person name="Papaceit M."/>
            <person name="Parisi M.J."/>
            <person name="Parisi M."/>
            <person name="Parts L."/>
            <person name="Pedersen J.S."/>
            <person name="Pesole G."/>
            <person name="Phillippy A.M."/>
            <person name="Ponting C.P."/>
            <person name="Pop M."/>
            <person name="Porcelli D."/>
            <person name="Powell J.R."/>
            <person name="Prohaska S."/>
            <person name="Pruitt K."/>
            <person name="Puig M."/>
            <person name="Quesneville H."/>
            <person name="Ram K.R."/>
            <person name="Rand D."/>
            <person name="Rasmussen M.D."/>
            <person name="Reed L.K."/>
            <person name="Reenan R."/>
            <person name="Reily A."/>
            <person name="Remington K.A."/>
            <person name="Rieger T.T."/>
            <person name="Ritchie M.G."/>
            <person name="Robin C."/>
            <person name="Rogers Y.H."/>
            <person name="Rohde C."/>
            <person name="Rozas J."/>
            <person name="Rubenfield M.J."/>
            <person name="Ruiz A."/>
            <person name="Russo S."/>
            <person name="Salzberg S.L."/>
            <person name="Sanchez-Gracia A."/>
            <person name="Saranga D.J."/>
            <person name="Sato H."/>
            <person name="Schaeffer S.W."/>
            <person name="Schatz M.C."/>
            <person name="Schlenke T."/>
            <person name="Schwartz R."/>
            <person name="Segarra C."/>
            <person name="Singh R.S."/>
            <person name="Sirot L."/>
            <person name="Sirota M."/>
            <person name="Sisneros N.B."/>
            <person name="Smith C.D."/>
            <person name="Smith T.F."/>
            <person name="Spieth J."/>
            <person name="Stage D.E."/>
            <person name="Stark A."/>
            <person name="Stephan W."/>
            <person name="Strausberg R.L."/>
            <person name="Strempel S."/>
            <person name="Sturgill D."/>
            <person name="Sutton G."/>
            <person name="Sutton G.G."/>
            <person name="Tao W."/>
            <person name="Teichmann S."/>
            <person name="Tobari Y.N."/>
            <person name="Tomimura Y."/>
            <person name="Tsolas J.M."/>
            <person name="Valente V.L."/>
            <person name="Venter E."/>
            <person name="Venter J.C."/>
            <person name="Vicario S."/>
            <person name="Vieira F.G."/>
            <person name="Vilella A.J."/>
            <person name="Villasante A."/>
            <person name="Walenz B."/>
            <person name="Wang J."/>
            <person name="Wasserman M."/>
            <person name="Watts T."/>
            <person name="Wilson D."/>
            <person name="Wilson R.K."/>
            <person name="Wing R.A."/>
            <person name="Wolfner M.F."/>
            <person name="Wong A."/>
            <person name="Wong G.K."/>
            <person name="Wu C.I."/>
            <person name="Wu G."/>
            <person name="Yamamoto D."/>
            <person name="Yang H.P."/>
            <person name="Yang S.P."/>
            <person name="Yorke J.A."/>
            <person name="Yoshida K."/>
            <person name="Zdobnov E."/>
            <person name="Zhang P."/>
            <person name="Zhang Y."/>
            <person name="Zimin A.V."/>
            <person name="Baldwin J."/>
            <person name="Abdouelleil A."/>
            <person name="Abdulkadir J."/>
            <person name="Abebe A."/>
            <person name="Abera B."/>
            <person name="Abreu J."/>
            <person name="Acer S.C."/>
            <person name="Aftuck L."/>
            <person name="Alexander A."/>
            <person name="An P."/>
            <person name="Anderson E."/>
            <person name="Anderson S."/>
            <person name="Arachi H."/>
            <person name="Azer M."/>
            <person name="Bachantsang P."/>
            <person name="Barry A."/>
            <person name="Bayul T."/>
            <person name="Berlin A."/>
            <person name="Bessette D."/>
            <person name="Bloom T."/>
            <person name="Blye J."/>
            <person name="Boguslavskiy L."/>
            <person name="Bonnet C."/>
            <person name="Boukhgalter B."/>
            <person name="Bourzgui I."/>
            <person name="Brown A."/>
            <person name="Cahill P."/>
            <person name="Channer S."/>
            <person name="Cheshatsang Y."/>
            <person name="Chuda L."/>
            <person name="Citroen M."/>
            <person name="Collymore A."/>
            <person name="Cooke P."/>
            <person name="Costello M."/>
            <person name="D'Aco K."/>
            <person name="Daza R."/>
            <person name="De Haan G."/>
            <person name="DeGray S."/>
            <person name="DeMaso C."/>
            <person name="Dhargay N."/>
            <person name="Dooley K."/>
            <person name="Dooley E."/>
            <person name="Doricent M."/>
            <person name="Dorje P."/>
            <person name="Dorjee K."/>
            <person name="Dupes A."/>
            <person name="Elong R."/>
            <person name="Falk J."/>
            <person name="Farina A."/>
            <person name="Faro S."/>
            <person name="Ferguson D."/>
            <person name="Fisher S."/>
            <person name="Foley C.D."/>
            <person name="Franke A."/>
            <person name="Friedrich D."/>
            <person name="Gadbois L."/>
            <person name="Gearin G."/>
            <person name="Gearin C.R."/>
            <person name="Giannoukos G."/>
            <person name="Goode T."/>
            <person name="Graham J."/>
            <person name="Grandbois E."/>
            <person name="Grewal S."/>
            <person name="Gyaltsen K."/>
            <person name="Hafez N."/>
            <person name="Hagos B."/>
            <person name="Hall J."/>
            <person name="Henson C."/>
            <person name="Hollinger A."/>
            <person name="Honan T."/>
            <person name="Huard M.D."/>
            <person name="Hughes L."/>
            <person name="Hurhula B."/>
            <person name="Husby M.E."/>
            <person name="Kamat A."/>
            <person name="Kanga B."/>
            <person name="Kashin S."/>
            <person name="Khazanovich D."/>
            <person name="Kisner P."/>
            <person name="Lance K."/>
            <person name="Lara M."/>
            <person name="Lee W."/>
            <person name="Lennon N."/>
            <person name="Letendre F."/>
            <person name="LeVine R."/>
            <person name="Lipovsky A."/>
            <person name="Liu X."/>
            <person name="Liu J."/>
            <person name="Liu S."/>
            <person name="Lokyitsang T."/>
            <person name="Lokyitsang Y."/>
            <person name="Lubonja R."/>
            <person name="Lui A."/>
            <person name="MacDonald P."/>
            <person name="Magnisalis V."/>
            <person name="Maru K."/>
            <person name="Matthews C."/>
            <person name="McCusker W."/>
            <person name="McDonough S."/>
            <person name="Mehta T."/>
            <person name="Meldrim J."/>
            <person name="Meneus L."/>
            <person name="Mihai O."/>
            <person name="Mihalev A."/>
            <person name="Mihova T."/>
            <person name="Mittelman R."/>
            <person name="Mlenga V."/>
            <person name="Montmayeur A."/>
            <person name="Mulrain L."/>
            <person name="Navidi A."/>
            <person name="Naylor J."/>
            <person name="Negash T."/>
            <person name="Nguyen T."/>
            <person name="Nguyen N."/>
            <person name="Nicol R."/>
            <person name="Norbu C."/>
            <person name="Norbu N."/>
            <person name="Novod N."/>
            <person name="O'Neill B."/>
            <person name="Osman S."/>
            <person name="Markiewicz E."/>
            <person name="Oyono O.L."/>
            <person name="Patti C."/>
            <person name="Phunkhang P."/>
            <person name="Pierre F."/>
            <person name="Priest M."/>
            <person name="Raghuraman S."/>
            <person name="Rege F."/>
            <person name="Reyes R."/>
            <person name="Rise C."/>
            <person name="Rogov P."/>
            <person name="Ross K."/>
            <person name="Ryan E."/>
            <person name="Settipalli S."/>
            <person name="Shea T."/>
            <person name="Sherpa N."/>
            <person name="Shi L."/>
            <person name="Shih D."/>
            <person name="Sparrow T."/>
            <person name="Spaulding J."/>
            <person name="Stalker J."/>
            <person name="Stange-Thomann N."/>
            <person name="Stavropoulos S."/>
            <person name="Stone C."/>
            <person name="Strader C."/>
            <person name="Tesfaye S."/>
            <person name="Thomson T."/>
            <person name="Thoulutsang Y."/>
            <person name="Thoulutsang D."/>
            <person name="Topham K."/>
            <person name="Topping I."/>
            <person name="Tsamla T."/>
            <person name="Vassiliev H."/>
            <person name="Vo A."/>
            <person name="Wangchuk T."/>
            <person name="Wangdi T."/>
            <person name="Weiand M."/>
            <person name="Wilkinson J."/>
            <person name="Wilson A."/>
            <person name="Yadav S."/>
            <person name="Young G."/>
            <person name="Yu Q."/>
            <person name="Zembek L."/>
            <person name="Zhong D."/>
            <person name="Zimmer A."/>
            <person name="Zwirko Z."/>
            <person name="Jaffe D.B."/>
            <person name="Alvarez P."/>
            <person name="Brockman W."/>
            <person name="Butler J."/>
            <person name="Chin C."/>
            <person name="Gnerre S."/>
            <person name="Grabherr M."/>
            <person name="Kleber M."/>
            <person name="Mauceli E."/>
            <person name="MacCallum I."/>
        </authorList>
    </citation>
    <scope>NUCLEOTIDE SEQUENCE [LARGE SCALE GENOMIC DNA]</scope>
    <source>
        <strain evidence="2 3">TSC#14021-0224.01</strain>
    </source>
</reference>
<protein>
    <submittedName>
        <fullName evidence="2">GG21632</fullName>
    </submittedName>
</protein>
<dbReference type="Pfam" id="PF01391">
    <property type="entry name" value="Collagen"/>
    <property type="match status" value="2"/>
</dbReference>
<feature type="region of interest" description="Disordered" evidence="1">
    <location>
        <begin position="115"/>
        <end position="204"/>
    </location>
</feature>
<dbReference type="EMBL" id="CH954181">
    <property type="protein sequence ID" value="EDV48818.1"/>
    <property type="molecule type" value="Genomic_DNA"/>
</dbReference>
<feature type="compositionally biased region" description="Low complexity" evidence="1">
    <location>
        <begin position="129"/>
        <end position="171"/>
    </location>
</feature>
<dbReference type="PhylomeDB" id="B3P0J2"/>
<name>B3P0J2_DROER</name>
<dbReference type="InterPro" id="IPR050149">
    <property type="entry name" value="Collagen_superfamily"/>
</dbReference>
<feature type="compositionally biased region" description="Basic and acidic residues" evidence="1">
    <location>
        <begin position="172"/>
        <end position="181"/>
    </location>
</feature>
<feature type="region of interest" description="Disordered" evidence="1">
    <location>
        <begin position="1"/>
        <end position="85"/>
    </location>
</feature>